<name>A0AAI9E626_ECOLX</name>
<sequence>MYYPNNTYLNLVGDKYKSSQEVLDKRAFDKAMSAEADRIVDTLPSVLAKVIDESAAELFEQMPECMRGEDPVTHDIITEEQVRRMLAGKISNRLGHGMSFLQK</sequence>
<comment type="caution">
    <text evidence="1">The sequence shown here is derived from an EMBL/GenBank/DDBJ whole genome shotgun (WGS) entry which is preliminary data.</text>
</comment>
<gene>
    <name evidence="1" type="ORF">P6223_000993</name>
</gene>
<dbReference type="RefSeq" id="WP_227168971.1">
    <property type="nucleotide sequence ID" value="NZ_JAJCGL010000193.1"/>
</dbReference>
<accession>A0AAI9E626</accession>
<protein>
    <submittedName>
        <fullName evidence="1">Uncharacterized protein</fullName>
    </submittedName>
</protein>
<evidence type="ECO:0000313" key="1">
    <source>
        <dbReference type="EMBL" id="EMM0024479.1"/>
    </source>
</evidence>
<dbReference type="AlphaFoldDB" id="A0AAI9E626"/>
<reference evidence="1" key="1">
    <citation type="submission" date="2024-02" db="EMBL/GenBank/DDBJ databases">
        <authorList>
            <consortium name="Clinical and Environmental Microbiology Branch: Whole genome sequencing antimicrobial resistance pathogens in the healthcare setting"/>
        </authorList>
    </citation>
    <scope>NUCLEOTIDE SEQUENCE</scope>
    <source>
        <strain evidence="1">2023CK-00345</strain>
    </source>
</reference>
<organism evidence="1">
    <name type="scientific">Escherichia coli</name>
    <dbReference type="NCBI Taxonomy" id="562"/>
    <lineage>
        <taxon>Bacteria</taxon>
        <taxon>Pseudomonadati</taxon>
        <taxon>Pseudomonadota</taxon>
        <taxon>Gammaproteobacteria</taxon>
        <taxon>Enterobacterales</taxon>
        <taxon>Enterobacteriaceae</taxon>
        <taxon>Escherichia</taxon>
    </lineage>
</organism>
<dbReference type="EMBL" id="ABLFQU030000008">
    <property type="protein sequence ID" value="EMM0024479.1"/>
    <property type="molecule type" value="Genomic_DNA"/>
</dbReference>
<proteinExistence type="predicted"/>